<evidence type="ECO:0000313" key="1">
    <source>
        <dbReference type="Proteomes" id="UP000887576"/>
    </source>
</evidence>
<dbReference type="Proteomes" id="UP000887576">
    <property type="component" value="Unplaced"/>
</dbReference>
<protein>
    <submittedName>
        <fullName evidence="2">DUF38 domain-containing protein</fullName>
    </submittedName>
</protein>
<organism evidence="1 2">
    <name type="scientific">Panagrolaimus sp. JU765</name>
    <dbReference type="NCBI Taxonomy" id="591449"/>
    <lineage>
        <taxon>Eukaryota</taxon>
        <taxon>Metazoa</taxon>
        <taxon>Ecdysozoa</taxon>
        <taxon>Nematoda</taxon>
        <taxon>Chromadorea</taxon>
        <taxon>Rhabditida</taxon>
        <taxon>Tylenchina</taxon>
        <taxon>Panagrolaimomorpha</taxon>
        <taxon>Panagrolaimoidea</taxon>
        <taxon>Panagrolaimidae</taxon>
        <taxon>Panagrolaimus</taxon>
    </lineage>
</organism>
<reference evidence="2" key="1">
    <citation type="submission" date="2022-11" db="UniProtKB">
        <authorList>
            <consortium name="WormBaseParasite"/>
        </authorList>
    </citation>
    <scope>IDENTIFICATION</scope>
</reference>
<proteinExistence type="predicted"/>
<sequence>MAVRVVLPENYLPGYELEYYEYDEDDFETLRPKSRPIMRKIPYPEYPEVPWPDEYVRVALRNYDNVVFYVVFSVEFKNSIDLSKILRFIEFDVEEVTLRNFSELPKGYEAFMTPNVRAATFPYCDIKMNTLLNLLPDIERLSLKPNPESDWKDLFDYKYPLDSIFIVTSKVKNWKKFSEFLKRQGNSIKFHFHPFHGWISGLNDSEKEKAMEYFNVVDCRKDPQQLNANYIHWHPNYTLYCK</sequence>
<name>A0AC34QT90_9BILA</name>
<evidence type="ECO:0000313" key="2">
    <source>
        <dbReference type="WBParaSite" id="JU765_v2.g1918.t1"/>
    </source>
</evidence>
<accession>A0AC34QT90</accession>
<dbReference type="WBParaSite" id="JU765_v2.g1918.t1">
    <property type="protein sequence ID" value="JU765_v2.g1918.t1"/>
    <property type="gene ID" value="JU765_v2.g1918"/>
</dbReference>